<proteinExistence type="predicted"/>
<dbReference type="Proteomes" id="UP000682733">
    <property type="component" value="Unassembled WGS sequence"/>
</dbReference>
<sequence>MVASIVAKRRALHSISSDGNTPSQNNDTIEMPLIRVPFSRRYCFVCNTDYSKTNSRSCLINEIVRAETLLTYRIVIKNGSTCCEKHLDKNQFKANAIASIKKNKSNTNIVSRDELLHSLDDLDMAYRQLQSMLDEANRRSPIDFDRLTEEQCLILTGLT</sequence>
<feature type="non-terminal residue" evidence="2">
    <location>
        <position position="1"/>
    </location>
</feature>
<organism evidence="2 3">
    <name type="scientific">Didymodactylos carnosus</name>
    <dbReference type="NCBI Taxonomy" id="1234261"/>
    <lineage>
        <taxon>Eukaryota</taxon>
        <taxon>Metazoa</taxon>
        <taxon>Spiralia</taxon>
        <taxon>Gnathifera</taxon>
        <taxon>Rotifera</taxon>
        <taxon>Eurotatoria</taxon>
        <taxon>Bdelloidea</taxon>
        <taxon>Philodinida</taxon>
        <taxon>Philodinidae</taxon>
        <taxon>Didymodactylos</taxon>
    </lineage>
</organism>
<protein>
    <submittedName>
        <fullName evidence="2">Uncharacterized protein</fullName>
    </submittedName>
</protein>
<comment type="caution">
    <text evidence="2">The sequence shown here is derived from an EMBL/GenBank/DDBJ whole genome shotgun (WGS) entry which is preliminary data.</text>
</comment>
<accession>A0A8S2VFI4</accession>
<evidence type="ECO:0000313" key="2">
    <source>
        <dbReference type="EMBL" id="CAF4382830.1"/>
    </source>
</evidence>
<name>A0A8S2VFI4_9BILA</name>
<reference evidence="2" key="1">
    <citation type="submission" date="2021-02" db="EMBL/GenBank/DDBJ databases">
        <authorList>
            <person name="Nowell W R."/>
        </authorList>
    </citation>
    <scope>NUCLEOTIDE SEQUENCE</scope>
</reference>
<gene>
    <name evidence="1" type="ORF">OVA965_LOCUS41076</name>
    <name evidence="2" type="ORF">TMI583_LOCUS42631</name>
</gene>
<dbReference type="AlphaFoldDB" id="A0A8S2VFI4"/>
<dbReference type="EMBL" id="CAJNOK010046323">
    <property type="protein sequence ID" value="CAF1582867.1"/>
    <property type="molecule type" value="Genomic_DNA"/>
</dbReference>
<dbReference type="EMBL" id="CAJOBA010069446">
    <property type="protein sequence ID" value="CAF4382830.1"/>
    <property type="molecule type" value="Genomic_DNA"/>
</dbReference>
<dbReference type="Proteomes" id="UP000677228">
    <property type="component" value="Unassembled WGS sequence"/>
</dbReference>
<evidence type="ECO:0000313" key="1">
    <source>
        <dbReference type="EMBL" id="CAF1582867.1"/>
    </source>
</evidence>
<evidence type="ECO:0000313" key="3">
    <source>
        <dbReference type="Proteomes" id="UP000682733"/>
    </source>
</evidence>